<dbReference type="PIRSF" id="PIRSF033094">
    <property type="entry name" value="Pesterase_CT488"/>
    <property type="match status" value="1"/>
</dbReference>
<dbReference type="AlphaFoldDB" id="A0A926HW14"/>
<organism evidence="2 3">
    <name type="scientific">Guopingia tenuis</name>
    <dbReference type="NCBI Taxonomy" id="2763656"/>
    <lineage>
        <taxon>Bacteria</taxon>
        <taxon>Bacillati</taxon>
        <taxon>Bacillota</taxon>
        <taxon>Clostridia</taxon>
        <taxon>Christensenellales</taxon>
        <taxon>Christensenellaceae</taxon>
        <taxon>Guopingia</taxon>
    </lineage>
</organism>
<dbReference type="Gene3D" id="3.60.21.10">
    <property type="match status" value="1"/>
</dbReference>
<name>A0A926HW14_9FIRM</name>
<accession>A0A926HW14</accession>
<dbReference type="GO" id="GO:0016787">
    <property type="term" value="F:hydrolase activity"/>
    <property type="evidence" value="ECO:0007669"/>
    <property type="project" value="InterPro"/>
</dbReference>
<evidence type="ECO:0000259" key="1">
    <source>
        <dbReference type="Pfam" id="PF00149"/>
    </source>
</evidence>
<reference evidence="2" key="1">
    <citation type="submission" date="2020-08" db="EMBL/GenBank/DDBJ databases">
        <title>Genome public.</title>
        <authorList>
            <person name="Liu C."/>
            <person name="Sun Q."/>
        </authorList>
    </citation>
    <scope>NUCLEOTIDE SEQUENCE</scope>
    <source>
        <strain evidence="2">NSJ-63</strain>
    </source>
</reference>
<dbReference type="InterPro" id="IPR004843">
    <property type="entry name" value="Calcineurin-like_PHP"/>
</dbReference>
<dbReference type="PANTHER" id="PTHR31302:SF22">
    <property type="entry name" value="PHOSPHOESTERASE"/>
    <property type="match status" value="1"/>
</dbReference>
<dbReference type="SUPFAM" id="SSF56300">
    <property type="entry name" value="Metallo-dependent phosphatases"/>
    <property type="match status" value="1"/>
</dbReference>
<feature type="domain" description="Calcineurin-like phosphoesterase" evidence="1">
    <location>
        <begin position="1"/>
        <end position="196"/>
    </location>
</feature>
<dbReference type="InterPro" id="IPR029052">
    <property type="entry name" value="Metallo-depent_PP-like"/>
</dbReference>
<dbReference type="InterPro" id="IPR051158">
    <property type="entry name" value="Metallophosphoesterase_sf"/>
</dbReference>
<sequence length="230" mass="26755">MKIFAISDLHLSLGGEKSMDIFGPHWENHWQRIAEDWRSKVQPEDVVLIAGDISWAMQYEEALPDLQAICAMPGTKVMIKGNHDFWHASLQKTRQLLENHTYFIQNDAIELGDFVFAGTRGWKQWQEEGFTPQDEKIYRREAGRLRLSLEQAKKTGRKIIGMSHYPPFLANRGPSVFTQCYGEFGVETVIYGHVHGDFTKFHMEPRIRIENTDYFLTSCDFLNFQLKQIL</sequence>
<evidence type="ECO:0000313" key="2">
    <source>
        <dbReference type="EMBL" id="MBC8537873.1"/>
    </source>
</evidence>
<protein>
    <submittedName>
        <fullName evidence="2">Metallophosphoesterase</fullName>
    </submittedName>
</protein>
<dbReference type="Proteomes" id="UP000617951">
    <property type="component" value="Unassembled WGS sequence"/>
</dbReference>
<comment type="caution">
    <text evidence="2">The sequence shown here is derived from an EMBL/GenBank/DDBJ whole genome shotgun (WGS) entry which is preliminary data.</text>
</comment>
<gene>
    <name evidence="2" type="ORF">H8693_02850</name>
</gene>
<dbReference type="RefSeq" id="WP_249279705.1">
    <property type="nucleotide sequence ID" value="NZ_JACRSS010000001.1"/>
</dbReference>
<dbReference type="Pfam" id="PF00149">
    <property type="entry name" value="Metallophos"/>
    <property type="match status" value="1"/>
</dbReference>
<dbReference type="PANTHER" id="PTHR31302">
    <property type="entry name" value="TRANSMEMBRANE PROTEIN WITH METALLOPHOSPHOESTERASE DOMAIN-RELATED"/>
    <property type="match status" value="1"/>
</dbReference>
<dbReference type="InterPro" id="IPR014578">
    <property type="entry name" value="Pesterase_CT488"/>
</dbReference>
<keyword evidence="3" id="KW-1185">Reference proteome</keyword>
<evidence type="ECO:0000313" key="3">
    <source>
        <dbReference type="Proteomes" id="UP000617951"/>
    </source>
</evidence>
<dbReference type="EMBL" id="JACRSS010000001">
    <property type="protein sequence ID" value="MBC8537873.1"/>
    <property type="molecule type" value="Genomic_DNA"/>
</dbReference>
<proteinExistence type="predicted"/>